<feature type="coiled-coil region" evidence="1">
    <location>
        <begin position="85"/>
        <end position="147"/>
    </location>
</feature>
<protein>
    <recommendedName>
        <fullName evidence="5">Cell division septum initiation protein DivIVA</fullName>
    </recommendedName>
</protein>
<dbReference type="AlphaFoldDB" id="A0A542SN40"/>
<gene>
    <name evidence="3" type="ORF">FB389_0701</name>
</gene>
<reference evidence="3 4" key="1">
    <citation type="submission" date="2019-06" db="EMBL/GenBank/DDBJ databases">
        <title>Sequencing the genomes of 1000 actinobacteria strains.</title>
        <authorList>
            <person name="Klenk H.-P."/>
        </authorList>
    </citation>
    <scope>NUCLEOTIDE SEQUENCE [LARGE SCALE GENOMIC DNA]</scope>
    <source>
        <strain evidence="3 4">DSM 10596</strain>
    </source>
</reference>
<evidence type="ECO:0000313" key="3">
    <source>
        <dbReference type="EMBL" id="TQK76046.1"/>
    </source>
</evidence>
<evidence type="ECO:0000313" key="4">
    <source>
        <dbReference type="Proteomes" id="UP000316181"/>
    </source>
</evidence>
<organism evidence="3 4">
    <name type="scientific">Rarobacter incanus</name>
    <dbReference type="NCBI Taxonomy" id="153494"/>
    <lineage>
        <taxon>Bacteria</taxon>
        <taxon>Bacillati</taxon>
        <taxon>Actinomycetota</taxon>
        <taxon>Actinomycetes</taxon>
        <taxon>Micrococcales</taxon>
        <taxon>Rarobacteraceae</taxon>
        <taxon>Rarobacter</taxon>
    </lineage>
</organism>
<dbReference type="Proteomes" id="UP000316181">
    <property type="component" value="Unassembled WGS sequence"/>
</dbReference>
<keyword evidence="4" id="KW-1185">Reference proteome</keyword>
<comment type="caution">
    <text evidence="3">The sequence shown here is derived from an EMBL/GenBank/DDBJ whole genome shotgun (WGS) entry which is preliminary data.</text>
</comment>
<evidence type="ECO:0008006" key="5">
    <source>
        <dbReference type="Google" id="ProtNLM"/>
    </source>
</evidence>
<sequence>MSNALNEESVGKGRAVQASTGQEDGDDGAQRGLPALLDALTDLIERSRAMPMSSSVLVNKTDALNLVDAIYEALPGQLTHADRVLSDADEALNAANNQAQRILAQAREEAEEMVAKHQIMVAAQARAEEIERQAQEVADRLRHEADDYCDRRLADFEIDLGRVLTQVQAGRAKLATMLDNS</sequence>
<evidence type="ECO:0000256" key="2">
    <source>
        <dbReference type="SAM" id="MobiDB-lite"/>
    </source>
</evidence>
<dbReference type="EMBL" id="VFNV01000001">
    <property type="protein sequence ID" value="TQK76046.1"/>
    <property type="molecule type" value="Genomic_DNA"/>
</dbReference>
<evidence type="ECO:0000256" key="1">
    <source>
        <dbReference type="SAM" id="Coils"/>
    </source>
</evidence>
<accession>A0A542SN40</accession>
<proteinExistence type="predicted"/>
<dbReference type="RefSeq" id="WP_246043499.1">
    <property type="nucleotide sequence ID" value="NZ_BAAATB010000008.1"/>
</dbReference>
<feature type="region of interest" description="Disordered" evidence="2">
    <location>
        <begin position="1"/>
        <end position="32"/>
    </location>
</feature>
<keyword evidence="1" id="KW-0175">Coiled coil</keyword>
<name>A0A542SN40_9MICO</name>